<dbReference type="SMART" id="SM00181">
    <property type="entry name" value="EGF"/>
    <property type="match status" value="8"/>
</dbReference>
<keyword evidence="5" id="KW-0677">Repeat</keyword>
<dbReference type="EMBL" id="OU892277">
    <property type="protein sequence ID" value="CAH1121617.1"/>
    <property type="molecule type" value="Genomic_DNA"/>
</dbReference>
<sequence length="1705" mass="189326">MDYFKLFSVFFVIWSSANADQPEIYVHDNNLVVKASSTNFIQLIAGAVKINDVNLLPTLYTAQNATKLLRNYETFISQFNTKMDDMESRLVVIGTGIGQNATNISSVPSNFIITNIRRLSNKILLLQRSIRTLQALLTTDDCASNPCKNGGICFDIYNGFLCQCPTGWEGPACDIDINECARFIGTDLGCQNGGTCLNLPGTYQCQCPNTWIGVHCNRKKSDCNTGGSEICGHGTCISQNNEIGYKCLCDQGWTTDGVHMSCTIDVDECKQNHPPCSTNPLVQCINLPGSFTCQHCPPGYTGNGYYCADINECELFNGGCSVSPYAECFNTPGSRKCGPCPVGYEGDGKICTFKGVCNINNGGCSILARCVQNTAISDTYVQCICPAGYTGSGVGPAGCTRSSSTNVATITSCTPNPCVHGSCVSYGSNQSDASFTCVCDRSFTGILCDQKRDLCSPNPCLNGGTCQTRKGRFTCICPPGYVGRNCGRQRSACGDNLNSFNGTVSYPPSDFESSRGREALSCAWTITTDNDKVIQVNFTKFSFADAPCTTQWFQVHDGRNSLSPALGRFCGNTLPLNGSLTTTQNIIYFWLRTVAQSSKRPEFELSWTSKDPDCGGTLNQEGIGIITSPGWPNKYPNNRQCSWRFKVPSGKRLLFHVYTLDIGHDSECTGDYLEFYADGEYSTKRDDRKPELFAKLCNATIPEPFYSLFPSGYIKFKSNEKDTYQGFQIGYSIVDGIPGCGGTYTNKDGYIKSVELTRSMPSLLICQYEIKLLTSATIKLDIVEIDMDENCWDTYVAVYLKSETGTSLITKTCGSRLPGPIITYGKNVIIEAQSKYTHKNHWKIKYETACHQTYTAPVGTINTDSSTCNHLIQQPPGNIIILDIELGRHYQSFALDAVKIYDGDNENATLLGDYPRWIETKIKLESSTNYVLITTKQVVRTFSVKYSTLDLGCGGLMKNDLGTGTISYPPRNLETYSGNRKCRWVIMAPLQKVIQLTWITFNLEQSFDCSYDNVQVFDNNTGTEGMGGLLGKYCGFTLPPVMLSSSNIMTIDFTSDNTIHGDGFLVAYTFILEKNVCGGNYFTPAGVIKSPGFPQNYPTNRECIWTITVNPGSQIMLKFTNFTLESYSSCRYDWLEVRNGGTSSSPLIGKYCGNTYQKTIPSHTNKLYLKFNSDMSKTGPGFRIEWSSAATGCGGTLSSPSGSIMSPHYPEPYTKNTDCLWKITVSAGSKIQLIFADIDLEKHTTCGLDYIQLFDGSTINSKSLGKFCTLQTSPVLSTLNNMLVRFRSDVSFQGRGFNIQYSTICTNTMTGFRGVIESPNFPYDYPQDQNCIWDISVSEGNKINISFSHFALERSLTFENKSCAFDYVEIEYEKPTSVMDYNENDLTWKVYNRYCGDKNPGFITLDANHAKIHFVSDSLLLGTGFRLEWQLFGCGGILSNEKGTITSPNYPKPYPESIECNWLIKVPFGQSISIVFKEIDVEKDSSCSFDFISIYNGEDATYQELATFCHQLKPVTVTSSGNNMFVKFKTDYSYQGRGFKADYSTIPTTCGGLLTAPSGYIFSPNYPQNFNKNETCEWLIDVDENHLVDLQFENVDLIRTIDCQRNYIKVYDGPTQAYPLLKTICANTNNTNETIQSTYEHMFIEFRSDYYLTSKGFKAKYRKACGARIKTSGSGQIQLKNEFDFDEITTCTYTIEAEDKCEAYF</sequence>
<evidence type="ECO:0000313" key="13">
    <source>
        <dbReference type="Proteomes" id="UP001152799"/>
    </source>
</evidence>
<dbReference type="PANTHER" id="PTHR24251">
    <property type="entry name" value="OVOCHYMASE-RELATED"/>
    <property type="match status" value="1"/>
</dbReference>
<dbReference type="PROSITE" id="PS01187">
    <property type="entry name" value="EGF_CA"/>
    <property type="match status" value="1"/>
</dbReference>
<dbReference type="CDD" id="cd00054">
    <property type="entry name" value="EGF_CA"/>
    <property type="match status" value="4"/>
</dbReference>
<feature type="domain" description="EGF-like" evidence="10 11">
    <location>
        <begin position="162"/>
        <end position="173"/>
    </location>
</feature>
<keyword evidence="13" id="KW-1185">Reference proteome</keyword>
<dbReference type="SMART" id="SM00042">
    <property type="entry name" value="CUB"/>
    <property type="match status" value="10"/>
</dbReference>
<keyword evidence="3" id="KW-0245">EGF-like domain</keyword>
<dbReference type="InterPro" id="IPR013032">
    <property type="entry name" value="EGF-like_CS"/>
</dbReference>
<keyword evidence="8" id="KW-0325">Glycoprotein</keyword>
<feature type="domain" description="EGF-like" evidence="10 11">
    <location>
        <begin position="475"/>
        <end position="486"/>
    </location>
</feature>
<evidence type="ECO:0000256" key="4">
    <source>
        <dbReference type="ARBA" id="ARBA00022729"/>
    </source>
</evidence>
<dbReference type="PROSITE" id="PS00022">
    <property type="entry name" value="EGF_1"/>
    <property type="match status" value="4"/>
</dbReference>
<organism evidence="12 13">
    <name type="scientific">Ceutorhynchus assimilis</name>
    <name type="common">cabbage seed weevil</name>
    <dbReference type="NCBI Taxonomy" id="467358"/>
    <lineage>
        <taxon>Eukaryota</taxon>
        <taxon>Metazoa</taxon>
        <taxon>Ecdysozoa</taxon>
        <taxon>Arthropoda</taxon>
        <taxon>Hexapoda</taxon>
        <taxon>Insecta</taxon>
        <taxon>Pterygota</taxon>
        <taxon>Neoptera</taxon>
        <taxon>Endopterygota</taxon>
        <taxon>Coleoptera</taxon>
        <taxon>Polyphaga</taxon>
        <taxon>Cucujiformia</taxon>
        <taxon>Curculionidae</taxon>
        <taxon>Ceutorhynchinae</taxon>
        <taxon>Ceutorhynchus</taxon>
    </lineage>
</organism>
<feature type="chain" id="PRO_5040169517" description="EGF-like domain-containing protein" evidence="9">
    <location>
        <begin position="20"/>
        <end position="1705"/>
    </location>
</feature>
<dbReference type="SUPFAM" id="SSF49854">
    <property type="entry name" value="Spermadhesin, CUB domain"/>
    <property type="match status" value="10"/>
</dbReference>
<evidence type="ECO:0000313" key="12">
    <source>
        <dbReference type="EMBL" id="CAH1121617.1"/>
    </source>
</evidence>
<proteinExistence type="predicted"/>
<dbReference type="SUPFAM" id="SSF57196">
    <property type="entry name" value="EGF/Laminin"/>
    <property type="match status" value="3"/>
</dbReference>
<evidence type="ECO:0000259" key="10">
    <source>
        <dbReference type="PROSITE" id="PS00022"/>
    </source>
</evidence>
<dbReference type="Pfam" id="PF00008">
    <property type="entry name" value="EGF"/>
    <property type="match status" value="3"/>
</dbReference>
<dbReference type="InterPro" id="IPR049883">
    <property type="entry name" value="NOTCH1_EGF-like"/>
</dbReference>
<dbReference type="FunFam" id="2.10.25.10:FF:000173">
    <property type="entry name" value="Neurogenic locus notch protein 2"/>
    <property type="match status" value="1"/>
</dbReference>
<comment type="subcellular location">
    <subcellularLocation>
        <location evidence="1">Cell membrane</location>
    </subcellularLocation>
</comment>
<keyword evidence="2" id="KW-1003">Cell membrane</keyword>
<evidence type="ECO:0000259" key="11">
    <source>
        <dbReference type="PROSITE" id="PS01186"/>
    </source>
</evidence>
<dbReference type="InterPro" id="IPR009030">
    <property type="entry name" value="Growth_fac_rcpt_cys_sf"/>
</dbReference>
<dbReference type="FunFam" id="2.10.25.10:FF:000061">
    <property type="entry name" value="Delta-like protein"/>
    <property type="match status" value="1"/>
</dbReference>
<dbReference type="GO" id="GO:0005509">
    <property type="term" value="F:calcium ion binding"/>
    <property type="evidence" value="ECO:0007669"/>
    <property type="project" value="InterPro"/>
</dbReference>
<keyword evidence="4 9" id="KW-0732">Signal</keyword>
<dbReference type="GO" id="GO:0005886">
    <property type="term" value="C:plasma membrane"/>
    <property type="evidence" value="ECO:0007669"/>
    <property type="project" value="UniProtKB-SubCell"/>
</dbReference>
<evidence type="ECO:0000256" key="2">
    <source>
        <dbReference type="ARBA" id="ARBA00022475"/>
    </source>
</evidence>
<accession>A0A9P0DKJ3</accession>
<keyword evidence="7" id="KW-1015">Disulfide bond</keyword>
<dbReference type="CDD" id="cd00041">
    <property type="entry name" value="CUB"/>
    <property type="match status" value="9"/>
</dbReference>
<feature type="domain" description="EGF-like" evidence="10">
    <location>
        <begin position="205"/>
        <end position="216"/>
    </location>
</feature>
<reference evidence="12" key="1">
    <citation type="submission" date="2022-01" db="EMBL/GenBank/DDBJ databases">
        <authorList>
            <person name="King R."/>
        </authorList>
    </citation>
    <scope>NUCLEOTIDE SEQUENCE</scope>
</reference>
<dbReference type="Pfam" id="PF00431">
    <property type="entry name" value="CUB"/>
    <property type="match status" value="9"/>
</dbReference>
<dbReference type="Gene3D" id="2.10.25.10">
    <property type="entry name" value="Laminin"/>
    <property type="match status" value="6"/>
</dbReference>
<evidence type="ECO:0000256" key="7">
    <source>
        <dbReference type="ARBA" id="ARBA00023157"/>
    </source>
</evidence>
<dbReference type="InterPro" id="IPR000152">
    <property type="entry name" value="EGF-type_Asp/Asn_hydroxyl_site"/>
</dbReference>
<dbReference type="FunFam" id="2.10.25.10:FF:000429">
    <property type="entry name" value="Cubilin"/>
    <property type="match status" value="1"/>
</dbReference>
<protein>
    <recommendedName>
        <fullName evidence="10 11">EGF-like domain-containing protein</fullName>
    </recommendedName>
</protein>
<name>A0A9P0DKJ3_9CUCU</name>
<evidence type="ECO:0000256" key="5">
    <source>
        <dbReference type="ARBA" id="ARBA00022737"/>
    </source>
</evidence>
<keyword evidence="6" id="KW-0472">Membrane</keyword>
<dbReference type="SMART" id="SM00179">
    <property type="entry name" value="EGF_CA"/>
    <property type="match status" value="6"/>
</dbReference>
<dbReference type="InterPro" id="IPR000859">
    <property type="entry name" value="CUB_dom"/>
</dbReference>
<dbReference type="InterPro" id="IPR001881">
    <property type="entry name" value="EGF-like_Ca-bd_dom"/>
</dbReference>
<dbReference type="SUPFAM" id="SSF57184">
    <property type="entry name" value="Growth factor receptor domain"/>
    <property type="match status" value="2"/>
</dbReference>
<feature type="domain" description="EGF-like" evidence="10">
    <location>
        <begin position="437"/>
        <end position="448"/>
    </location>
</feature>
<evidence type="ECO:0000256" key="6">
    <source>
        <dbReference type="ARBA" id="ARBA00023136"/>
    </source>
</evidence>
<gene>
    <name evidence="12" type="ORF">CEUTPL_LOCUS724</name>
</gene>
<evidence type="ECO:0000256" key="8">
    <source>
        <dbReference type="ARBA" id="ARBA00023180"/>
    </source>
</evidence>
<dbReference type="InterPro" id="IPR035914">
    <property type="entry name" value="Sperma_CUB_dom_sf"/>
</dbReference>
<dbReference type="PROSITE" id="PS01186">
    <property type="entry name" value="EGF_2"/>
    <property type="match status" value="2"/>
</dbReference>
<dbReference type="Pfam" id="PF12661">
    <property type="entry name" value="hEGF"/>
    <property type="match status" value="1"/>
</dbReference>
<dbReference type="Proteomes" id="UP001152799">
    <property type="component" value="Chromosome 1"/>
</dbReference>
<feature type="signal peptide" evidence="9">
    <location>
        <begin position="1"/>
        <end position="19"/>
    </location>
</feature>
<dbReference type="Gene3D" id="2.60.120.290">
    <property type="entry name" value="Spermadhesin, CUB domain"/>
    <property type="match status" value="10"/>
</dbReference>
<evidence type="ECO:0000256" key="1">
    <source>
        <dbReference type="ARBA" id="ARBA00004236"/>
    </source>
</evidence>
<dbReference type="FunFam" id="2.60.120.290:FF:000013">
    <property type="entry name" value="Membrane frizzled-related protein"/>
    <property type="match status" value="4"/>
</dbReference>
<evidence type="ECO:0000256" key="3">
    <source>
        <dbReference type="ARBA" id="ARBA00022536"/>
    </source>
</evidence>
<dbReference type="FunFam" id="2.60.120.290:FF:000005">
    <property type="entry name" value="Procollagen C-endopeptidase enhancer 1"/>
    <property type="match status" value="2"/>
</dbReference>
<dbReference type="PROSITE" id="PS00010">
    <property type="entry name" value="ASX_HYDROXYL"/>
    <property type="match status" value="2"/>
</dbReference>
<dbReference type="OrthoDB" id="10009301at2759"/>
<evidence type="ECO:0000256" key="9">
    <source>
        <dbReference type="SAM" id="SignalP"/>
    </source>
</evidence>
<dbReference type="InterPro" id="IPR018097">
    <property type="entry name" value="EGF_Ca-bd_CS"/>
</dbReference>
<dbReference type="FunFam" id="2.10.25.10:FF:000260">
    <property type="entry name" value="Notch receptor 4"/>
    <property type="match status" value="1"/>
</dbReference>
<dbReference type="Pfam" id="PF07645">
    <property type="entry name" value="EGF_CA"/>
    <property type="match status" value="2"/>
</dbReference>
<dbReference type="InterPro" id="IPR000742">
    <property type="entry name" value="EGF"/>
</dbReference>